<dbReference type="InterPro" id="IPR029069">
    <property type="entry name" value="HotDog_dom_sf"/>
</dbReference>
<dbReference type="Pfam" id="PF13452">
    <property type="entry name" value="FAS1_DH_region"/>
    <property type="match status" value="1"/>
</dbReference>
<dbReference type="InterPro" id="IPR039569">
    <property type="entry name" value="FAS1-like_DH_region"/>
</dbReference>
<proteinExistence type="predicted"/>
<dbReference type="EMBL" id="BMLF01000001">
    <property type="protein sequence ID" value="GGL94025.1"/>
    <property type="molecule type" value="Genomic_DNA"/>
</dbReference>
<comment type="caution">
    <text evidence="2">The sequence shown here is derived from an EMBL/GenBank/DDBJ whole genome shotgun (WGS) entry which is preliminary data.</text>
</comment>
<feature type="domain" description="FAS1-like dehydratase" evidence="1">
    <location>
        <begin position="42"/>
        <end position="125"/>
    </location>
</feature>
<dbReference type="SUPFAM" id="SSF54637">
    <property type="entry name" value="Thioesterase/thiol ester dehydrase-isomerase"/>
    <property type="match status" value="2"/>
</dbReference>
<name>A0A917SQR1_9RHOB</name>
<accession>A0A917SQR1</accession>
<keyword evidence="3" id="KW-1185">Reference proteome</keyword>
<dbReference type="InterPro" id="IPR052741">
    <property type="entry name" value="Mitochondrial_HTD2"/>
</dbReference>
<organism evidence="2 3">
    <name type="scientific">Pseudooceanicola nanhaiensis</name>
    <dbReference type="NCBI Taxonomy" id="375761"/>
    <lineage>
        <taxon>Bacteria</taxon>
        <taxon>Pseudomonadati</taxon>
        <taxon>Pseudomonadota</taxon>
        <taxon>Alphaproteobacteria</taxon>
        <taxon>Rhodobacterales</taxon>
        <taxon>Paracoccaceae</taxon>
        <taxon>Pseudooceanicola</taxon>
    </lineage>
</organism>
<dbReference type="RefSeq" id="WP_028286338.1">
    <property type="nucleotide sequence ID" value="NZ_BMLF01000001.1"/>
</dbReference>
<sequence length="274" mass="30947">MAEYDDWIGRSFEREDVVTPRLLEEFRATMPDLLGPGEVPPGFHWCLSPETLEPARLGRDGHPQTGIFLPKLPLPRRMWAGGEVEVVGPLHPGDQVTKTSTVRDVKFKQGRSGNLGFVEVDHAYSVGGAVRIRERQDLVYREDPSPDRPAPEPPQAADWDVVDSWTVSPDPVMLFRYSALTFNGHRIHYDGDYARGVEGYDGLVVHGPMQAVWMQNLAARILGRQARFFRYRGLSPLTVGYDVKVEARREDDVLDLRVRRRADSVVTMTARAEL</sequence>
<dbReference type="PANTHER" id="PTHR28152:SF1">
    <property type="entry name" value="HYDROXYACYL-THIOESTER DEHYDRATASE TYPE 2, MITOCHONDRIAL"/>
    <property type="match status" value="1"/>
</dbReference>
<dbReference type="Proteomes" id="UP000649829">
    <property type="component" value="Unassembled WGS sequence"/>
</dbReference>
<gene>
    <name evidence="2" type="ORF">GCM10011534_15230</name>
</gene>
<dbReference type="AlphaFoldDB" id="A0A917SQR1"/>
<reference evidence="2" key="1">
    <citation type="journal article" date="2014" name="Int. J. Syst. Evol. Microbiol.">
        <title>Complete genome sequence of Corynebacterium casei LMG S-19264T (=DSM 44701T), isolated from a smear-ripened cheese.</title>
        <authorList>
            <consortium name="US DOE Joint Genome Institute (JGI-PGF)"/>
            <person name="Walter F."/>
            <person name="Albersmeier A."/>
            <person name="Kalinowski J."/>
            <person name="Ruckert C."/>
        </authorList>
    </citation>
    <scope>NUCLEOTIDE SEQUENCE</scope>
    <source>
        <strain evidence="2">CGMCC 1.6293</strain>
    </source>
</reference>
<reference evidence="2" key="2">
    <citation type="submission" date="2020-09" db="EMBL/GenBank/DDBJ databases">
        <authorList>
            <person name="Sun Q."/>
            <person name="Zhou Y."/>
        </authorList>
    </citation>
    <scope>NUCLEOTIDE SEQUENCE</scope>
    <source>
        <strain evidence="2">CGMCC 1.6293</strain>
    </source>
</reference>
<dbReference type="PANTHER" id="PTHR28152">
    <property type="entry name" value="HYDROXYACYL-THIOESTER DEHYDRATASE TYPE 2, MITOCHONDRIAL"/>
    <property type="match status" value="1"/>
</dbReference>
<evidence type="ECO:0000313" key="3">
    <source>
        <dbReference type="Proteomes" id="UP000649829"/>
    </source>
</evidence>
<evidence type="ECO:0000313" key="2">
    <source>
        <dbReference type="EMBL" id="GGL94025.1"/>
    </source>
</evidence>
<dbReference type="Gene3D" id="3.10.129.10">
    <property type="entry name" value="Hotdog Thioesterase"/>
    <property type="match status" value="2"/>
</dbReference>
<protein>
    <recommendedName>
        <fullName evidence="1">FAS1-like dehydratase domain-containing protein</fullName>
    </recommendedName>
</protein>
<evidence type="ECO:0000259" key="1">
    <source>
        <dbReference type="Pfam" id="PF13452"/>
    </source>
</evidence>
<dbReference type="GO" id="GO:0019171">
    <property type="term" value="F:(3R)-hydroxyacyl-[acyl-carrier-protein] dehydratase activity"/>
    <property type="evidence" value="ECO:0007669"/>
    <property type="project" value="TreeGrafter"/>
</dbReference>